<dbReference type="InterPro" id="IPR010982">
    <property type="entry name" value="Lambda_DNA-bd_dom_sf"/>
</dbReference>
<dbReference type="RefSeq" id="WP_153830355.1">
    <property type="nucleotide sequence ID" value="NZ_AP019810.1"/>
</dbReference>
<dbReference type="InterPro" id="IPR001387">
    <property type="entry name" value="Cro/C1-type_HTH"/>
</dbReference>
<reference evidence="3 4" key="1">
    <citation type="submission" date="2019-07" db="EMBL/GenBank/DDBJ databases">
        <title>antibiotic susceptibility of plant-derived lactic acid bacteria.</title>
        <authorList>
            <person name="Sugiyama M."/>
            <person name="Noda M."/>
        </authorList>
    </citation>
    <scope>NUCLEOTIDE SEQUENCE [LARGE SCALE GENOMIC DNA]</scope>
    <source>
        <strain evidence="3 4">15-1A</strain>
    </source>
</reference>
<evidence type="ECO:0000259" key="2">
    <source>
        <dbReference type="PROSITE" id="PS50943"/>
    </source>
</evidence>
<sequence>MQTLKELRISSGLTQGELAKLFGVTPRTIQNMEKDSSNIKDSLLKKYIDAFGISYDNIFLGNEYENFVHLENKKKSVILTFESKQHKQLTS</sequence>
<dbReference type="PANTHER" id="PTHR46558:SF4">
    <property type="entry name" value="DNA-BIDING PHAGE PROTEIN"/>
    <property type="match status" value="1"/>
</dbReference>
<dbReference type="SMART" id="SM00530">
    <property type="entry name" value="HTH_XRE"/>
    <property type="match status" value="1"/>
</dbReference>
<proteinExistence type="predicted"/>
<dbReference type="EMBL" id="AP019810">
    <property type="protein sequence ID" value="BBM15539.1"/>
    <property type="molecule type" value="Genomic_DNA"/>
</dbReference>
<dbReference type="GO" id="GO:0003677">
    <property type="term" value="F:DNA binding"/>
    <property type="evidence" value="ECO:0007669"/>
    <property type="project" value="UniProtKB-KW"/>
</dbReference>
<name>A0AAI8RB03_ENTMU</name>
<evidence type="ECO:0000313" key="4">
    <source>
        <dbReference type="Proteomes" id="UP000509460"/>
    </source>
</evidence>
<dbReference type="Proteomes" id="UP000509460">
    <property type="component" value="Chromosome"/>
</dbReference>
<dbReference type="AlphaFoldDB" id="A0AAI8RB03"/>
<evidence type="ECO:0000313" key="3">
    <source>
        <dbReference type="EMBL" id="BBM15539.1"/>
    </source>
</evidence>
<dbReference type="CDD" id="cd00093">
    <property type="entry name" value="HTH_XRE"/>
    <property type="match status" value="1"/>
</dbReference>
<accession>A0AAI8RB03</accession>
<keyword evidence="1" id="KW-0238">DNA-binding</keyword>
<dbReference type="PROSITE" id="PS50943">
    <property type="entry name" value="HTH_CROC1"/>
    <property type="match status" value="1"/>
</dbReference>
<feature type="domain" description="HTH cro/C1-type" evidence="2">
    <location>
        <begin position="4"/>
        <end position="58"/>
    </location>
</feature>
<dbReference type="Pfam" id="PF01381">
    <property type="entry name" value="HTH_3"/>
    <property type="match status" value="1"/>
</dbReference>
<evidence type="ECO:0000256" key="1">
    <source>
        <dbReference type="ARBA" id="ARBA00023125"/>
    </source>
</evidence>
<dbReference type="SUPFAM" id="SSF47413">
    <property type="entry name" value="lambda repressor-like DNA-binding domains"/>
    <property type="match status" value="1"/>
</dbReference>
<gene>
    <name evidence="3" type="ORF">EM151A_2358</name>
</gene>
<dbReference type="Gene3D" id="1.10.260.40">
    <property type="entry name" value="lambda repressor-like DNA-binding domains"/>
    <property type="match status" value="1"/>
</dbReference>
<protein>
    <submittedName>
        <fullName evidence="3">Transcriptional regulator</fullName>
    </submittedName>
</protein>
<dbReference type="PANTHER" id="PTHR46558">
    <property type="entry name" value="TRACRIPTIONAL REGULATORY PROTEIN-RELATED-RELATED"/>
    <property type="match status" value="1"/>
</dbReference>
<organism evidence="3 4">
    <name type="scientific">Enterococcus mundtii</name>
    <dbReference type="NCBI Taxonomy" id="53346"/>
    <lineage>
        <taxon>Bacteria</taxon>
        <taxon>Bacillati</taxon>
        <taxon>Bacillota</taxon>
        <taxon>Bacilli</taxon>
        <taxon>Lactobacillales</taxon>
        <taxon>Enterococcaceae</taxon>
        <taxon>Enterococcus</taxon>
    </lineage>
</organism>